<gene>
    <name evidence="2" type="ORF">SAMN04487926_101360</name>
</gene>
<evidence type="ECO:0000313" key="3">
    <source>
        <dbReference type="Proteomes" id="UP000198900"/>
    </source>
</evidence>
<evidence type="ECO:0000313" key="2">
    <source>
        <dbReference type="EMBL" id="SDG95161.1"/>
    </source>
</evidence>
<comment type="caution">
    <text evidence="2">The sequence shown here is derived from an EMBL/GenBank/DDBJ whole genome shotgun (WGS) entry which is preliminary data.</text>
</comment>
<reference evidence="2" key="1">
    <citation type="submission" date="2016-10" db="EMBL/GenBank/DDBJ databases">
        <authorList>
            <person name="Varghese N."/>
            <person name="Submissions S."/>
        </authorList>
    </citation>
    <scope>NUCLEOTIDE SEQUENCE [LARGE SCALE GENOMIC DNA]</scope>
    <source>
        <strain evidence="2">YR281</strain>
    </source>
</reference>
<accession>A0A7Z7B4K1</accession>
<dbReference type="EMBL" id="FNDI01000001">
    <property type="protein sequence ID" value="SDG95161.1"/>
    <property type="molecule type" value="Genomic_DNA"/>
</dbReference>
<feature type="region of interest" description="Disordered" evidence="1">
    <location>
        <begin position="34"/>
        <end position="86"/>
    </location>
</feature>
<dbReference type="Proteomes" id="UP000198900">
    <property type="component" value="Unassembled WGS sequence"/>
</dbReference>
<protein>
    <submittedName>
        <fullName evidence="2">Uncharacterized protein</fullName>
    </submittedName>
</protein>
<name>A0A7Z7B4K1_9BURK</name>
<feature type="compositionally biased region" description="Polar residues" evidence="1">
    <location>
        <begin position="77"/>
        <end position="86"/>
    </location>
</feature>
<proteinExistence type="predicted"/>
<sequence>MFDVMPYWMWVASLIVRARGDVRRSAVVRTFEVSRGAPRTSRTPQTPLSMIHAGPRSSRGPRVTRATPGGRQRSHFRFSTPNQTLV</sequence>
<evidence type="ECO:0000256" key="1">
    <source>
        <dbReference type="SAM" id="MobiDB-lite"/>
    </source>
</evidence>
<organism evidence="2 3">
    <name type="scientific">Paraburkholderia steynii</name>
    <dbReference type="NCBI Taxonomy" id="1245441"/>
    <lineage>
        <taxon>Bacteria</taxon>
        <taxon>Pseudomonadati</taxon>
        <taxon>Pseudomonadota</taxon>
        <taxon>Betaproteobacteria</taxon>
        <taxon>Burkholderiales</taxon>
        <taxon>Burkholderiaceae</taxon>
        <taxon>Paraburkholderia</taxon>
    </lineage>
</organism>
<dbReference type="AlphaFoldDB" id="A0A7Z7B4K1"/>
<keyword evidence="3" id="KW-1185">Reference proteome</keyword>